<organism evidence="2 4">
    <name type="scientific">Escallonia rubra</name>
    <dbReference type="NCBI Taxonomy" id="112253"/>
    <lineage>
        <taxon>Eukaryota</taxon>
        <taxon>Viridiplantae</taxon>
        <taxon>Streptophyta</taxon>
        <taxon>Embryophyta</taxon>
        <taxon>Tracheophyta</taxon>
        <taxon>Spermatophyta</taxon>
        <taxon>Magnoliopsida</taxon>
        <taxon>eudicotyledons</taxon>
        <taxon>Gunneridae</taxon>
        <taxon>Pentapetalae</taxon>
        <taxon>asterids</taxon>
        <taxon>campanulids</taxon>
        <taxon>Escalloniales</taxon>
        <taxon>Escalloniaceae</taxon>
        <taxon>Escallonia</taxon>
    </lineage>
</organism>
<dbReference type="Proteomes" id="UP001187471">
    <property type="component" value="Unassembled WGS sequence"/>
</dbReference>
<name>A0AA88R7G6_9ASTE</name>
<evidence type="ECO:0000259" key="1">
    <source>
        <dbReference type="Pfam" id="PF03732"/>
    </source>
</evidence>
<evidence type="ECO:0000313" key="3">
    <source>
        <dbReference type="EMBL" id="KAK2991671.1"/>
    </source>
</evidence>
<evidence type="ECO:0000313" key="2">
    <source>
        <dbReference type="EMBL" id="KAK2979704.1"/>
    </source>
</evidence>
<proteinExistence type="predicted"/>
<reference evidence="2" key="1">
    <citation type="submission" date="2022-12" db="EMBL/GenBank/DDBJ databases">
        <title>Draft genome assemblies for two species of Escallonia (Escalloniales).</title>
        <authorList>
            <person name="Chanderbali A."/>
            <person name="Dervinis C."/>
            <person name="Anghel I."/>
            <person name="Soltis D."/>
            <person name="Soltis P."/>
            <person name="Zapata F."/>
        </authorList>
    </citation>
    <scope>NUCLEOTIDE SEQUENCE</scope>
    <source>
        <strain evidence="2">UCBG92.1500</strain>
        <tissue evidence="2">Leaf</tissue>
    </source>
</reference>
<keyword evidence="4" id="KW-1185">Reference proteome</keyword>
<sequence>MAGFQAHKKAQTTEPEAYGRMTDASTIHNYVWHWTADKRKVHARLTWNDFKKEMKKQFYLKKTEFEAYDKLRRLRHTGSLQEYVKEYWETILELLDMADREALYNTRASTS</sequence>
<comment type="caution">
    <text evidence="2">The sequence shown here is derived from an EMBL/GenBank/DDBJ whole genome shotgun (WGS) entry which is preliminary data.</text>
</comment>
<evidence type="ECO:0000313" key="4">
    <source>
        <dbReference type="Proteomes" id="UP001187471"/>
    </source>
</evidence>
<dbReference type="EMBL" id="JAVXUO010000491">
    <property type="protein sequence ID" value="KAK2991671.1"/>
    <property type="molecule type" value="Genomic_DNA"/>
</dbReference>
<dbReference type="InterPro" id="IPR005162">
    <property type="entry name" value="Retrotrans_gag_dom"/>
</dbReference>
<dbReference type="EMBL" id="JAVXUO010001725">
    <property type="protein sequence ID" value="KAK2979704.1"/>
    <property type="molecule type" value="Genomic_DNA"/>
</dbReference>
<gene>
    <name evidence="2" type="ORF">RJ640_002876</name>
    <name evidence="3" type="ORF">RJ640_028946</name>
</gene>
<dbReference type="AlphaFoldDB" id="A0AA88R7G6"/>
<protein>
    <recommendedName>
        <fullName evidence="1">Retrotransposon gag domain-containing protein</fullName>
    </recommendedName>
</protein>
<accession>A0AA88R7G6</accession>
<feature type="domain" description="Retrotransposon gag" evidence="1">
    <location>
        <begin position="32"/>
        <end position="100"/>
    </location>
</feature>
<dbReference type="Pfam" id="PF03732">
    <property type="entry name" value="Retrotrans_gag"/>
    <property type="match status" value="1"/>
</dbReference>